<dbReference type="InterPro" id="IPR021218">
    <property type="entry name" value="DUF2784"/>
</dbReference>
<evidence type="ECO:0000313" key="4">
    <source>
        <dbReference type="Proteomes" id="UP000183649"/>
    </source>
</evidence>
<name>A0A0K6ICH0_9BURK</name>
<keyword evidence="4" id="KW-1185">Reference proteome</keyword>
<dbReference type="RefSeq" id="WP_072243097.1">
    <property type="nucleotide sequence ID" value="NZ_CYHF01000018.1"/>
</dbReference>
<dbReference type="AlphaFoldDB" id="A0A0K6ICH0"/>
<accession>A0A0K6ICH0</accession>
<feature type="transmembrane region" description="Helical" evidence="2">
    <location>
        <begin position="12"/>
        <end position="33"/>
    </location>
</feature>
<evidence type="ECO:0000313" key="3">
    <source>
        <dbReference type="EMBL" id="CUB00839.1"/>
    </source>
</evidence>
<evidence type="ECO:0008006" key="5">
    <source>
        <dbReference type="Google" id="ProtNLM"/>
    </source>
</evidence>
<dbReference type="EMBL" id="CYHF01000018">
    <property type="protein sequence ID" value="CUB00839.1"/>
    <property type="molecule type" value="Genomic_DNA"/>
</dbReference>
<evidence type="ECO:0000256" key="2">
    <source>
        <dbReference type="SAM" id="Phobius"/>
    </source>
</evidence>
<dbReference type="Pfam" id="PF10861">
    <property type="entry name" value="DUF2784"/>
    <property type="match status" value="1"/>
</dbReference>
<keyword evidence="2" id="KW-0472">Membrane</keyword>
<dbReference type="STRING" id="339866.GCA_001418255_03055"/>
<keyword evidence="2" id="KW-1133">Transmembrane helix</keyword>
<feature type="compositionally biased region" description="Low complexity" evidence="1">
    <location>
        <begin position="135"/>
        <end position="152"/>
    </location>
</feature>
<feature type="transmembrane region" description="Helical" evidence="2">
    <location>
        <begin position="99"/>
        <end position="126"/>
    </location>
</feature>
<reference evidence="4" key="1">
    <citation type="submission" date="2015-08" db="EMBL/GenBank/DDBJ databases">
        <authorList>
            <person name="Varghese N."/>
        </authorList>
    </citation>
    <scope>NUCLEOTIDE SEQUENCE [LARGE SCALE GENOMIC DNA]</scope>
    <source>
        <strain evidence="4">DSM 18181</strain>
    </source>
</reference>
<proteinExistence type="predicted"/>
<feature type="transmembrane region" description="Helical" evidence="2">
    <location>
        <begin position="45"/>
        <end position="64"/>
    </location>
</feature>
<protein>
    <recommendedName>
        <fullName evidence="5">DUF2784 domain-containing protein</fullName>
    </recommendedName>
</protein>
<dbReference type="Proteomes" id="UP000183649">
    <property type="component" value="Unassembled WGS sequence"/>
</dbReference>
<gene>
    <name evidence="3" type="ORF">Ga0061069_11816</name>
</gene>
<keyword evidence="2" id="KW-0812">Transmembrane</keyword>
<organism evidence="3 4">
    <name type="scientific">Thiomonas bhubaneswarensis</name>
    <dbReference type="NCBI Taxonomy" id="339866"/>
    <lineage>
        <taxon>Bacteria</taxon>
        <taxon>Pseudomonadati</taxon>
        <taxon>Pseudomonadota</taxon>
        <taxon>Betaproteobacteria</taxon>
        <taxon>Burkholderiales</taxon>
        <taxon>Thiomonas</taxon>
    </lineage>
</organism>
<feature type="region of interest" description="Disordered" evidence="1">
    <location>
        <begin position="132"/>
        <end position="152"/>
    </location>
</feature>
<sequence>MSAASDLAWAHLVLGVHLGVILFNVMGLIVVPLGAWRRWPWVRGCVWRAAHLLSMAIVAAQAAMGRACFLTVWQSELMQRAGQQGYTAGLIQTWVDHLIFWPLPLAAFTAIYLAVGVYTLALWWWVPPRCGRARPQPSSKAKSASSTSGPSP</sequence>
<evidence type="ECO:0000256" key="1">
    <source>
        <dbReference type="SAM" id="MobiDB-lite"/>
    </source>
</evidence>
<dbReference type="OrthoDB" id="370375at2"/>